<organism evidence="2 3">
    <name type="scientific">Aphis craccivora</name>
    <name type="common">Cowpea aphid</name>
    <dbReference type="NCBI Taxonomy" id="307492"/>
    <lineage>
        <taxon>Eukaryota</taxon>
        <taxon>Metazoa</taxon>
        <taxon>Ecdysozoa</taxon>
        <taxon>Arthropoda</taxon>
        <taxon>Hexapoda</taxon>
        <taxon>Insecta</taxon>
        <taxon>Pterygota</taxon>
        <taxon>Neoptera</taxon>
        <taxon>Paraneoptera</taxon>
        <taxon>Hemiptera</taxon>
        <taxon>Sternorrhyncha</taxon>
        <taxon>Aphidomorpha</taxon>
        <taxon>Aphidoidea</taxon>
        <taxon>Aphididae</taxon>
        <taxon>Aphidini</taxon>
        <taxon>Aphis</taxon>
        <taxon>Aphis</taxon>
    </lineage>
</organism>
<feature type="compositionally biased region" description="Acidic residues" evidence="1">
    <location>
        <begin position="796"/>
        <end position="813"/>
    </location>
</feature>
<accession>A0A6G0X697</accession>
<proteinExistence type="predicted"/>
<comment type="caution">
    <text evidence="2">The sequence shown here is derived from an EMBL/GenBank/DDBJ whole genome shotgun (WGS) entry which is preliminary data.</text>
</comment>
<keyword evidence="3" id="KW-1185">Reference proteome</keyword>
<evidence type="ECO:0000256" key="1">
    <source>
        <dbReference type="SAM" id="MobiDB-lite"/>
    </source>
</evidence>
<feature type="region of interest" description="Disordered" evidence="1">
    <location>
        <begin position="793"/>
        <end position="813"/>
    </location>
</feature>
<name>A0A6G0X697_APHCR</name>
<dbReference type="AlphaFoldDB" id="A0A6G0X697"/>
<evidence type="ECO:0000313" key="3">
    <source>
        <dbReference type="Proteomes" id="UP000478052"/>
    </source>
</evidence>
<sequence>MYVFIKQYKSFIVVCITLIQFNIIETYELPKLQNKIYQELHYTSINGLSNKITLFDIEYIIYAYFIPPADQKADEYIKLNLFYIFMNCSFAEWTQYKLFKFIRQFPLIYNSTFLNKYNNVFNKNYKILSENLSEIKNYIKRFINILLNNFLRLTYSRNYDTSFIKTLLLLKFKIHFLTLPSKNNKETTEVKTSDVVVIRSILRIMNLIQNFMVTNCNVYTPHEECQDNFIKSIDFFGLWITKSPKTNDLIDKILKYIENLKLEKRKSCYTQQMLLTHIVSETSDNIVSREISNAKVETKFGTILIYQILQQIKRQEGDLELVLWYQESIVDVILKLIYNKVITAINNNPSVIKDIITSIPNFINDYLPDSFLDSFTIEEYTTNAIIDLIHKITKIRDSITNIILETDNSTQFIEVSNFDEFITYISKSSEDFYCCFSLMKFLRNEFSKYYIPFLSNTTKFEHIVKYKDVPISETVPSDVNDKLLNSMCQYVRDLYSLCLELTTILNMIGGKEKHVIDEYLGEANTILTTIRERSVDIMKWCSYKEHKECSGLLKVSYDLYVVLSPMYSKHLEFHETPMITMVMSILNIYSIDHCNPPNFNFLLLKRTNFEDIGNYVVHERHWNTFVKSFGTNQNTGIISNYKTFLNIDIFFQTYVKNTDLFTKNKQAISFFWKGEKKSIEEVYKNIIEIIIHPSHVYAFYDLYFKFVIGMVYLKIRFILHNLTLVNKITFDIFSSDECDKFFDLCKVFLSTSNYPKHLSILASKVFELAELINELCVDKKLISKIYEGIEKKNDQDQTETAELDNEVSGEESS</sequence>
<feature type="non-terminal residue" evidence="2">
    <location>
        <position position="813"/>
    </location>
</feature>
<dbReference type="OrthoDB" id="6625707at2759"/>
<gene>
    <name evidence="2" type="ORF">FWK35_00037676</name>
</gene>
<evidence type="ECO:0000313" key="2">
    <source>
        <dbReference type="EMBL" id="KAF0735505.1"/>
    </source>
</evidence>
<protein>
    <submittedName>
        <fullName evidence="2">Uncharacterized protein</fullName>
    </submittedName>
</protein>
<dbReference type="Proteomes" id="UP000478052">
    <property type="component" value="Unassembled WGS sequence"/>
</dbReference>
<dbReference type="EMBL" id="VUJU01008104">
    <property type="protein sequence ID" value="KAF0735505.1"/>
    <property type="molecule type" value="Genomic_DNA"/>
</dbReference>
<reference evidence="2 3" key="1">
    <citation type="submission" date="2019-08" db="EMBL/GenBank/DDBJ databases">
        <title>Whole genome of Aphis craccivora.</title>
        <authorList>
            <person name="Voronova N.V."/>
            <person name="Shulinski R.S."/>
            <person name="Bandarenka Y.V."/>
            <person name="Zhorov D.G."/>
            <person name="Warner D."/>
        </authorList>
    </citation>
    <scope>NUCLEOTIDE SEQUENCE [LARGE SCALE GENOMIC DNA]</scope>
    <source>
        <strain evidence="2">180601</strain>
        <tissue evidence="2">Whole Body</tissue>
    </source>
</reference>